<feature type="coiled-coil region" evidence="5">
    <location>
        <begin position="193"/>
        <end position="224"/>
    </location>
</feature>
<dbReference type="CDD" id="cd17242">
    <property type="entry name" value="MobM_relaxase"/>
    <property type="match status" value="1"/>
</dbReference>
<comment type="similarity">
    <text evidence="2">Belongs to the plasmid mobilization pre family.</text>
</comment>
<feature type="coiled-coil region" evidence="5">
    <location>
        <begin position="260"/>
        <end position="337"/>
    </location>
</feature>
<geneLocation type="plasmid" evidence="6">
    <name>SAP085B</name>
</geneLocation>
<name>D2JBG0_STAAU</name>
<evidence type="ECO:0000313" key="6">
    <source>
        <dbReference type="EMBL" id="ADA79935.1"/>
    </source>
</evidence>
<reference evidence="6" key="2">
    <citation type="submission" date="2009-12" db="EMBL/GenBank/DDBJ databases">
        <authorList>
            <person name="Summers A.O."/>
            <person name="Shearer J."/>
            <person name="Wireman J."/>
        </authorList>
    </citation>
    <scope>NUCLEOTIDE SEQUENCE</scope>
    <source>
        <strain evidence="6">SK1396</strain>
        <plasmid evidence="6">SAP085B</plasmid>
    </source>
</reference>
<evidence type="ECO:0000256" key="4">
    <source>
        <dbReference type="ARBA" id="ARBA00031709"/>
    </source>
</evidence>
<evidence type="ECO:0000256" key="3">
    <source>
        <dbReference type="ARBA" id="ARBA00029953"/>
    </source>
</evidence>
<dbReference type="NCBIfam" id="NF041497">
    <property type="entry name" value="MobV"/>
    <property type="match status" value="1"/>
</dbReference>
<evidence type="ECO:0000256" key="2">
    <source>
        <dbReference type="ARBA" id="ARBA00010657"/>
    </source>
</evidence>
<keyword evidence="5" id="KW-0175">Coiled coil</keyword>
<protein>
    <recommendedName>
        <fullName evidence="4">Mobilization protein</fullName>
    </recommendedName>
    <alternativeName>
        <fullName evidence="3">Plasmid recombinase</fullName>
    </alternativeName>
</protein>
<dbReference type="Pfam" id="PF01076">
    <property type="entry name" value="Mob_Pre"/>
    <property type="match status" value="1"/>
</dbReference>
<dbReference type="RefSeq" id="WP_012816705.1">
    <property type="nucleotide sequence ID" value="NC_013345.1"/>
</dbReference>
<evidence type="ECO:0000256" key="1">
    <source>
        <dbReference type="ARBA" id="ARBA00002445"/>
    </source>
</evidence>
<proteinExistence type="inferred from homology"/>
<organism evidence="6">
    <name type="scientific">Staphylococcus aureus</name>
    <dbReference type="NCBI Taxonomy" id="1280"/>
    <lineage>
        <taxon>Bacteria</taxon>
        <taxon>Bacillati</taxon>
        <taxon>Bacillota</taxon>
        <taxon>Bacilli</taxon>
        <taxon>Bacillales</taxon>
        <taxon>Staphylococcaceae</taxon>
        <taxon>Staphylococcus</taxon>
    </lineage>
</organism>
<accession>D2JBG0</accession>
<reference evidence="6" key="1">
    <citation type="submission" date="2009-08" db="EMBL/GenBank/DDBJ databases">
        <authorList>
            <person name="Gill J."/>
            <person name="Borman J."/>
            <person name="Shetty J."/>
            <person name="Hostetler J."/>
            <person name="Durkin S."/>
            <person name="Montgomery B."/>
        </authorList>
    </citation>
    <scope>NUCLEOTIDE SEQUENCE</scope>
    <source>
        <strain evidence="6">SK1396</strain>
        <plasmid evidence="6">SAP085B</plasmid>
    </source>
</reference>
<dbReference type="InterPro" id="IPR001668">
    <property type="entry name" value="Mob_Pre"/>
</dbReference>
<dbReference type="AlphaFoldDB" id="D2JBG0"/>
<keyword evidence="6" id="KW-0614">Plasmid</keyword>
<dbReference type="EMBL" id="GQ900438">
    <property type="protein sequence ID" value="ADA79935.1"/>
    <property type="molecule type" value="Genomic_DNA"/>
</dbReference>
<sequence length="403" mass="47882">MSYSILRVAKVKGSVNTRGLQKHNQRENENYNNKDINHEETYRNYDLINAQNIDYQQVIDETIDANYAGNRKIRSDAIRHVDGLITSDKAFFEDMDDSEINSFFKDSLEFLENEYGKENMLYATVHLDERVPHMHFGFVPLTDDGRLSAKERLGNKKALTELQDRFNVHMNGRGHNMERGTSRQVTEREHRQMDQYKKDTAFHQQELEDVKSEHLKAKTDLQDEIEYIRSRGSFDYEDERKGLFGGREETGRKILSADEFERLQRTISSAERIVDDYETLKNQDLYKENQKLLKDNAFQNRRAQEWQNKALEYDGENDRLERENRSLREDLSLSEEFQNSAVALYHTARKHFPGFEKGFNQLKDKFLNDHKFERIGQFMDVVQDNVYKVDRKREKRRTDDLEM</sequence>
<comment type="function">
    <text evidence="1">The interaction of the RSA site and the PRE protein may not only serves a function in plasmid maintenance, but may also contributes to the distribution of small antibiotic resistance plasmids among Gram-positive bacteria.</text>
</comment>
<dbReference type="Gene3D" id="3.30.930.30">
    <property type="match status" value="1"/>
</dbReference>
<gene>
    <name evidence="6" type="ORF">SAP085B_003</name>
</gene>
<dbReference type="GO" id="GO:0006310">
    <property type="term" value="P:DNA recombination"/>
    <property type="evidence" value="ECO:0007669"/>
    <property type="project" value="InterPro"/>
</dbReference>
<evidence type="ECO:0000256" key="5">
    <source>
        <dbReference type="SAM" id="Coils"/>
    </source>
</evidence>
<dbReference type="GO" id="GO:0003677">
    <property type="term" value="F:DNA binding"/>
    <property type="evidence" value="ECO:0007669"/>
    <property type="project" value="InterPro"/>
</dbReference>